<evidence type="ECO:0000256" key="9">
    <source>
        <dbReference type="HAMAP-Rule" id="MF_00135"/>
    </source>
</evidence>
<evidence type="ECO:0000256" key="6">
    <source>
        <dbReference type="ARBA" id="ARBA00022822"/>
    </source>
</evidence>
<reference evidence="11 12" key="1">
    <citation type="submission" date="2019-11" db="EMBL/GenBank/DDBJ databases">
        <authorList>
            <person name="Dong K."/>
        </authorList>
    </citation>
    <scope>NUCLEOTIDE SEQUENCE [LARGE SCALE GENOMIC DNA]</scope>
    <source>
        <strain evidence="11 12">NBRC 111993</strain>
    </source>
</reference>
<accession>A0A6L6JFW3</accession>
<dbReference type="Gene3D" id="3.20.20.70">
    <property type="entry name" value="Aldolase class I"/>
    <property type="match status" value="1"/>
</dbReference>
<dbReference type="NCBIfam" id="NF002298">
    <property type="entry name" value="PRK01222.1-4"/>
    <property type="match status" value="1"/>
</dbReference>
<dbReference type="UniPathway" id="UPA00035">
    <property type="reaction ID" value="UER00042"/>
</dbReference>
<dbReference type="GO" id="GO:0004640">
    <property type="term" value="F:phosphoribosylanthranilate isomerase activity"/>
    <property type="evidence" value="ECO:0007669"/>
    <property type="project" value="UniProtKB-UniRule"/>
</dbReference>
<dbReference type="InterPro" id="IPR001240">
    <property type="entry name" value="PRAI_dom"/>
</dbReference>
<evidence type="ECO:0000256" key="2">
    <source>
        <dbReference type="ARBA" id="ARBA00004664"/>
    </source>
</evidence>
<dbReference type="Pfam" id="PF00697">
    <property type="entry name" value="PRAI"/>
    <property type="match status" value="1"/>
</dbReference>
<dbReference type="AlphaFoldDB" id="A0A6L6JFW3"/>
<evidence type="ECO:0000313" key="11">
    <source>
        <dbReference type="EMBL" id="MTH78771.1"/>
    </source>
</evidence>
<evidence type="ECO:0000256" key="3">
    <source>
        <dbReference type="ARBA" id="ARBA00012572"/>
    </source>
</evidence>
<dbReference type="OrthoDB" id="9796196at2"/>
<dbReference type="GO" id="GO:0000162">
    <property type="term" value="P:L-tryptophan biosynthetic process"/>
    <property type="evidence" value="ECO:0007669"/>
    <property type="project" value="UniProtKB-UniRule"/>
</dbReference>
<keyword evidence="6 9" id="KW-0822">Tryptophan biosynthesis</keyword>
<dbReference type="InterPro" id="IPR013785">
    <property type="entry name" value="Aldolase_TIM"/>
</dbReference>
<dbReference type="PANTHER" id="PTHR42894">
    <property type="entry name" value="N-(5'-PHOSPHORIBOSYL)ANTHRANILATE ISOMERASE"/>
    <property type="match status" value="1"/>
</dbReference>
<dbReference type="InterPro" id="IPR011060">
    <property type="entry name" value="RibuloseP-bd_barrel"/>
</dbReference>
<evidence type="ECO:0000256" key="8">
    <source>
        <dbReference type="ARBA" id="ARBA00023235"/>
    </source>
</evidence>
<evidence type="ECO:0000259" key="10">
    <source>
        <dbReference type="Pfam" id="PF00697"/>
    </source>
</evidence>
<protein>
    <recommendedName>
        <fullName evidence="4 9">N-(5'-phosphoribosyl)anthranilate isomerase</fullName>
        <shortName evidence="9">PRAI</shortName>
        <ecNumber evidence="3 9">5.3.1.24</ecNumber>
    </recommendedName>
</protein>
<dbReference type="PANTHER" id="PTHR42894:SF1">
    <property type="entry name" value="N-(5'-PHOSPHORIBOSYL)ANTHRANILATE ISOMERASE"/>
    <property type="match status" value="1"/>
</dbReference>
<evidence type="ECO:0000256" key="4">
    <source>
        <dbReference type="ARBA" id="ARBA00022272"/>
    </source>
</evidence>
<keyword evidence="7 9" id="KW-0057">Aromatic amino acid biosynthesis</keyword>
<keyword evidence="8 9" id="KW-0413">Isomerase</keyword>
<name>A0A6L6JFW3_9RHOB</name>
<proteinExistence type="inferred from homology"/>
<evidence type="ECO:0000313" key="12">
    <source>
        <dbReference type="Proteomes" id="UP000478183"/>
    </source>
</evidence>
<gene>
    <name evidence="9" type="primary">trpF</name>
    <name evidence="11" type="ORF">GL286_13645</name>
</gene>
<dbReference type="EMBL" id="WMIE01000008">
    <property type="protein sequence ID" value="MTH78771.1"/>
    <property type="molecule type" value="Genomic_DNA"/>
</dbReference>
<evidence type="ECO:0000256" key="5">
    <source>
        <dbReference type="ARBA" id="ARBA00022605"/>
    </source>
</evidence>
<keyword evidence="5 9" id="KW-0028">Amino-acid biosynthesis</keyword>
<keyword evidence="12" id="KW-1185">Reference proteome</keyword>
<comment type="similarity">
    <text evidence="9">Belongs to the TrpF family.</text>
</comment>
<comment type="pathway">
    <text evidence="2 9">Amino-acid biosynthesis; L-tryptophan biosynthesis; L-tryptophan from chorismate: step 3/5.</text>
</comment>
<dbReference type="NCBIfam" id="NF002295">
    <property type="entry name" value="PRK01222.1-1"/>
    <property type="match status" value="1"/>
</dbReference>
<dbReference type="HAMAP" id="MF_00135">
    <property type="entry name" value="PRAI"/>
    <property type="match status" value="1"/>
</dbReference>
<dbReference type="Proteomes" id="UP000478183">
    <property type="component" value="Unassembled WGS sequence"/>
</dbReference>
<dbReference type="CDD" id="cd00405">
    <property type="entry name" value="PRAI"/>
    <property type="match status" value="1"/>
</dbReference>
<comment type="catalytic activity">
    <reaction evidence="1 9">
        <text>N-(5-phospho-beta-D-ribosyl)anthranilate = 1-(2-carboxyphenylamino)-1-deoxy-D-ribulose 5-phosphate</text>
        <dbReference type="Rhea" id="RHEA:21540"/>
        <dbReference type="ChEBI" id="CHEBI:18277"/>
        <dbReference type="ChEBI" id="CHEBI:58613"/>
        <dbReference type="EC" id="5.3.1.24"/>
    </reaction>
</comment>
<dbReference type="SUPFAM" id="SSF51366">
    <property type="entry name" value="Ribulose-phoshate binding barrel"/>
    <property type="match status" value="1"/>
</dbReference>
<evidence type="ECO:0000256" key="7">
    <source>
        <dbReference type="ARBA" id="ARBA00023141"/>
    </source>
</evidence>
<dbReference type="EC" id="5.3.1.24" evidence="3 9"/>
<dbReference type="InterPro" id="IPR044643">
    <property type="entry name" value="TrpF_fam"/>
</dbReference>
<feature type="domain" description="N-(5'phosphoribosyl) anthranilate isomerase (PRAI)" evidence="10">
    <location>
        <begin position="5"/>
        <end position="208"/>
    </location>
</feature>
<sequence length="215" mass="22499">MAVSVKICGLNEPDGVDAAIKAGARYLGFVFFPKSPRHVTPQTAAGLVSAVPLGIARVGLFVNPDDAALETTLAQVPLDIIQLHGGETPARVAEVKALTGLPVMKAVGVSEPTDLDAIWDYGLVADMLLIDAKAPKDAVLPGGNGLAFDWRLLAGRQILKPWLLAGGLTPENVNEAIRLTRTQGVDVSSGVESAPGVKDPDKIRKFIARATAPIL</sequence>
<dbReference type="RefSeq" id="WP_155096130.1">
    <property type="nucleotide sequence ID" value="NZ_WMIE01000008.1"/>
</dbReference>
<evidence type="ECO:0000256" key="1">
    <source>
        <dbReference type="ARBA" id="ARBA00001164"/>
    </source>
</evidence>
<organism evidence="11 12">
    <name type="scientific">Paracoccus aestuariivivens</name>
    <dbReference type="NCBI Taxonomy" id="1820333"/>
    <lineage>
        <taxon>Bacteria</taxon>
        <taxon>Pseudomonadati</taxon>
        <taxon>Pseudomonadota</taxon>
        <taxon>Alphaproteobacteria</taxon>
        <taxon>Rhodobacterales</taxon>
        <taxon>Paracoccaceae</taxon>
        <taxon>Paracoccus</taxon>
    </lineage>
</organism>
<comment type="caution">
    <text evidence="11">The sequence shown here is derived from an EMBL/GenBank/DDBJ whole genome shotgun (WGS) entry which is preliminary data.</text>
</comment>